<evidence type="ECO:0000313" key="2">
    <source>
        <dbReference type="EMBL" id="MBB4440716.1"/>
    </source>
</evidence>
<evidence type="ECO:0000256" key="1">
    <source>
        <dbReference type="SAM" id="MobiDB-lite"/>
    </source>
</evidence>
<sequence>MSVPFEPILPRPSVPPLDNPSDPNRIPGEEPLPDPEPDEGAAPLRRTSSSCATWGLCSGVRLQSEDQK</sequence>
<reference evidence="2 3" key="1">
    <citation type="submission" date="2020-08" db="EMBL/GenBank/DDBJ databases">
        <title>Genomic Encyclopedia of Type Strains, Phase IV (KMG-V): Genome sequencing to study the core and pangenomes of soil and plant-associated prokaryotes.</title>
        <authorList>
            <person name="Whitman W."/>
        </authorList>
    </citation>
    <scope>NUCLEOTIDE SEQUENCE [LARGE SCALE GENOMIC DNA]</scope>
    <source>
        <strain evidence="2 3">SEMIA 414</strain>
    </source>
</reference>
<feature type="region of interest" description="Disordered" evidence="1">
    <location>
        <begin position="1"/>
        <end position="49"/>
    </location>
</feature>
<dbReference type="AlphaFoldDB" id="A0A7W6UNU6"/>
<evidence type="ECO:0000313" key="3">
    <source>
        <dbReference type="Proteomes" id="UP000533724"/>
    </source>
</evidence>
<accession>A0A7W6UNU6</accession>
<name>A0A7W6UNU6_9HYPH</name>
<proteinExistence type="predicted"/>
<organism evidence="2 3">
    <name type="scientific">Rhizobium esperanzae</name>
    <dbReference type="NCBI Taxonomy" id="1967781"/>
    <lineage>
        <taxon>Bacteria</taxon>
        <taxon>Pseudomonadati</taxon>
        <taxon>Pseudomonadota</taxon>
        <taxon>Alphaproteobacteria</taxon>
        <taxon>Hyphomicrobiales</taxon>
        <taxon>Rhizobiaceae</taxon>
        <taxon>Rhizobium/Agrobacterium group</taxon>
        <taxon>Rhizobium</taxon>
    </lineage>
</organism>
<gene>
    <name evidence="2" type="ORF">GGE15_003993</name>
</gene>
<feature type="compositionally biased region" description="Pro residues" evidence="1">
    <location>
        <begin position="7"/>
        <end position="18"/>
    </location>
</feature>
<comment type="caution">
    <text evidence="2">The sequence shown here is derived from an EMBL/GenBank/DDBJ whole genome shotgun (WGS) entry which is preliminary data.</text>
</comment>
<protein>
    <submittedName>
        <fullName evidence="2">Uncharacterized protein</fullName>
    </submittedName>
</protein>
<dbReference type="Proteomes" id="UP000533724">
    <property type="component" value="Unassembled WGS sequence"/>
</dbReference>
<dbReference type="EMBL" id="JACIHI010000009">
    <property type="protein sequence ID" value="MBB4440716.1"/>
    <property type="molecule type" value="Genomic_DNA"/>
</dbReference>